<dbReference type="Pfam" id="PF09972">
    <property type="entry name" value="DUF2207"/>
    <property type="match status" value="1"/>
</dbReference>
<evidence type="ECO:0000256" key="1">
    <source>
        <dbReference type="SAM" id="MobiDB-lite"/>
    </source>
</evidence>
<proteinExistence type="predicted"/>
<evidence type="ECO:0000259" key="4">
    <source>
        <dbReference type="Pfam" id="PF20990"/>
    </source>
</evidence>
<dbReference type="Proteomes" id="UP001596138">
    <property type="component" value="Unassembled WGS sequence"/>
</dbReference>
<feature type="domain" description="DUF2207" evidence="3">
    <location>
        <begin position="53"/>
        <end position="243"/>
    </location>
</feature>
<gene>
    <name evidence="5" type="ORF">ACFQGU_01145</name>
</gene>
<reference evidence="6" key="1">
    <citation type="journal article" date="2019" name="Int. J. Syst. Evol. Microbiol.">
        <title>The Global Catalogue of Microorganisms (GCM) 10K type strain sequencing project: providing services to taxonomists for standard genome sequencing and annotation.</title>
        <authorList>
            <consortium name="The Broad Institute Genomics Platform"/>
            <consortium name="The Broad Institute Genome Sequencing Center for Infectious Disease"/>
            <person name="Wu L."/>
            <person name="Ma J."/>
        </authorList>
    </citation>
    <scope>NUCLEOTIDE SEQUENCE [LARGE SCALE GENOMIC DNA]</scope>
    <source>
        <strain evidence="6">CGMCC 4.7317</strain>
    </source>
</reference>
<evidence type="ECO:0000313" key="6">
    <source>
        <dbReference type="Proteomes" id="UP001596138"/>
    </source>
</evidence>
<organism evidence="5 6">
    <name type="scientific">Longivirga aurantiaca</name>
    <dbReference type="NCBI Taxonomy" id="1837743"/>
    <lineage>
        <taxon>Bacteria</taxon>
        <taxon>Bacillati</taxon>
        <taxon>Actinomycetota</taxon>
        <taxon>Actinomycetes</taxon>
        <taxon>Sporichthyales</taxon>
        <taxon>Sporichthyaceae</taxon>
        <taxon>Longivirga</taxon>
    </lineage>
</organism>
<evidence type="ECO:0000313" key="5">
    <source>
        <dbReference type="EMBL" id="MFC6236466.1"/>
    </source>
</evidence>
<feature type="domain" description="Predicted membrane protein YciQ-like C-terminal" evidence="4">
    <location>
        <begin position="303"/>
        <end position="520"/>
    </location>
</feature>
<comment type="caution">
    <text evidence="5">The sequence shown here is derived from an EMBL/GenBank/DDBJ whole genome shotgun (WGS) entry which is preliminary data.</text>
</comment>
<feature type="transmembrane region" description="Helical" evidence="2">
    <location>
        <begin position="418"/>
        <end position="438"/>
    </location>
</feature>
<keyword evidence="2" id="KW-0472">Membrane</keyword>
<keyword evidence="2" id="KW-0812">Transmembrane</keyword>
<dbReference type="InterPro" id="IPR018702">
    <property type="entry name" value="DUF2207"/>
</dbReference>
<feature type="region of interest" description="Disordered" evidence="1">
    <location>
        <begin position="570"/>
        <end position="592"/>
    </location>
</feature>
<dbReference type="Pfam" id="PF20990">
    <property type="entry name" value="DUF2207_C"/>
    <property type="match status" value="1"/>
</dbReference>
<sequence length="592" mass="61930">MSAQRQKPQISVAMATLAMLALVVVGGGVLWFLRAGPSSGGSSEPDPVVVTWFNADLDVTADGTLTVVETFDAVFPYGRHGVYRFWDEADPVDSSARSRVTEVYATRDGSPEPLEVWREGTVVVAKIGDPDVLLAAGSHRYVLSYTVSDVLRPVRDVATLGATVSGARDGSEQSVFAWWVVAPFWEMRILSGSAHVRLPSPVTEAMCRTTAPDGCTVDGTGTTSISVRVGDMRPRTGVEVAAYSAATPGAGSQLPWGPAWDLYLGDDPGFVGFLLVLTLCGAAAAAALVWRARERPPGAPLVYEPPRGLGPVQCEYLITETTGDHALTATVLHLADLGVVTLEGDHGAWAVRRTGYARSPLDPVAEAVLAGLQLDETGDTFTARADEPTGALVRHTVAALETAVDDWAGAGLWRRDPVVVAGRVAVMLSLGIGAVLGLNTPMLLGLPFVAFALVGAPVLATGMARRRTPGAREAWMQALGFRTFLSTPSSEDRYDFAARDSLWIAYVPYAVAFGCADAWAGMYRTSMGRETPAPTWYAGNYGWSDFEAGSFSTFDVAVNTSVAAYSSAHSSGGGGGGGGGFGGGGGGGGGSW</sequence>
<accession>A0ABW1SVN5</accession>
<dbReference type="RefSeq" id="WP_386763511.1">
    <property type="nucleotide sequence ID" value="NZ_JBHSTI010000002.1"/>
</dbReference>
<feature type="transmembrane region" description="Helical" evidence="2">
    <location>
        <begin position="444"/>
        <end position="464"/>
    </location>
</feature>
<evidence type="ECO:0000256" key="2">
    <source>
        <dbReference type="SAM" id="Phobius"/>
    </source>
</evidence>
<evidence type="ECO:0000259" key="3">
    <source>
        <dbReference type="Pfam" id="PF09972"/>
    </source>
</evidence>
<protein>
    <submittedName>
        <fullName evidence="5">DUF2207 domain-containing protein</fullName>
    </submittedName>
</protein>
<dbReference type="EMBL" id="JBHSTI010000002">
    <property type="protein sequence ID" value="MFC6236466.1"/>
    <property type="molecule type" value="Genomic_DNA"/>
</dbReference>
<keyword evidence="6" id="KW-1185">Reference proteome</keyword>
<feature type="transmembrane region" description="Helical" evidence="2">
    <location>
        <begin position="12"/>
        <end position="33"/>
    </location>
</feature>
<keyword evidence="2" id="KW-1133">Transmembrane helix</keyword>
<name>A0ABW1SVN5_9ACTN</name>
<dbReference type="InterPro" id="IPR048389">
    <property type="entry name" value="YciQ-like_C"/>
</dbReference>
<feature type="compositionally biased region" description="Gly residues" evidence="1">
    <location>
        <begin position="571"/>
        <end position="592"/>
    </location>
</feature>
<feature type="transmembrane region" description="Helical" evidence="2">
    <location>
        <begin position="270"/>
        <end position="290"/>
    </location>
</feature>